<dbReference type="Proteomes" id="UP000002668">
    <property type="component" value="Genome"/>
</dbReference>
<feature type="domain" description="AB hydrolase-1" evidence="3">
    <location>
        <begin position="233"/>
        <end position="468"/>
    </location>
</feature>
<organism evidence="5">
    <name type="scientific">Leptosphaeria maculans (strain JN3 / isolate v23.1.3 / race Av1-4-5-6-7-8)</name>
    <name type="common">Blackleg fungus</name>
    <name type="synonym">Phoma lingam</name>
    <dbReference type="NCBI Taxonomy" id="985895"/>
    <lineage>
        <taxon>Eukaryota</taxon>
        <taxon>Fungi</taxon>
        <taxon>Dikarya</taxon>
        <taxon>Ascomycota</taxon>
        <taxon>Pezizomycotina</taxon>
        <taxon>Dothideomycetes</taxon>
        <taxon>Pleosporomycetidae</taxon>
        <taxon>Pleosporales</taxon>
        <taxon>Pleosporineae</taxon>
        <taxon>Leptosphaeriaceae</taxon>
        <taxon>Plenodomus</taxon>
        <taxon>Plenodomus lingam/Leptosphaeria maculans species complex</taxon>
    </lineage>
</organism>
<evidence type="ECO:0000313" key="4">
    <source>
        <dbReference type="EMBL" id="CBY00922.1"/>
    </source>
</evidence>
<evidence type="ECO:0000256" key="1">
    <source>
        <dbReference type="ARBA" id="ARBA00008645"/>
    </source>
</evidence>
<dbReference type="SUPFAM" id="SSF53474">
    <property type="entry name" value="alpha/beta-Hydrolases"/>
    <property type="match status" value="1"/>
</dbReference>
<keyword evidence="5" id="KW-1185">Reference proteome</keyword>
<dbReference type="HOGENOM" id="CLU_565068_0_0_1"/>
<dbReference type="FunCoup" id="E5AB81">
    <property type="interactions" value="455"/>
</dbReference>
<dbReference type="PANTHER" id="PTHR46118:SF4">
    <property type="entry name" value="PROTEIN ABHD11"/>
    <property type="match status" value="1"/>
</dbReference>
<reference evidence="5" key="1">
    <citation type="journal article" date="2011" name="Nat. Commun.">
        <title>Effector diversification within compartments of the Leptosphaeria maculans genome affected by Repeat-Induced Point mutations.</title>
        <authorList>
            <person name="Rouxel T."/>
            <person name="Grandaubert J."/>
            <person name="Hane J.K."/>
            <person name="Hoede C."/>
            <person name="van de Wouw A.P."/>
            <person name="Couloux A."/>
            <person name="Dominguez V."/>
            <person name="Anthouard V."/>
            <person name="Bally P."/>
            <person name="Bourras S."/>
            <person name="Cozijnsen A.J."/>
            <person name="Ciuffetti L.M."/>
            <person name="Degrave A."/>
            <person name="Dilmaghani A."/>
            <person name="Duret L."/>
            <person name="Fudal I."/>
            <person name="Goodwin S.B."/>
            <person name="Gout L."/>
            <person name="Glaser N."/>
            <person name="Linglin J."/>
            <person name="Kema G.H.J."/>
            <person name="Lapalu N."/>
            <person name="Lawrence C.B."/>
            <person name="May K."/>
            <person name="Meyer M."/>
            <person name="Ollivier B."/>
            <person name="Poulain J."/>
            <person name="Schoch C.L."/>
            <person name="Simon A."/>
            <person name="Spatafora J.W."/>
            <person name="Stachowiak A."/>
            <person name="Turgeon B.G."/>
            <person name="Tyler B.M."/>
            <person name="Vincent D."/>
            <person name="Weissenbach J."/>
            <person name="Amselem J."/>
            <person name="Quesneville H."/>
            <person name="Oliver R.P."/>
            <person name="Wincker P."/>
            <person name="Balesdent M.-H."/>
            <person name="Howlett B.J."/>
        </authorList>
    </citation>
    <scope>NUCLEOTIDE SEQUENCE [LARGE SCALE GENOMIC DNA]</scope>
    <source>
        <strain evidence="5">JN3 / isolate v23.1.3 / race Av1-4-5-6-7-8</strain>
    </source>
</reference>
<sequence>MHKSGIRLGSHHPWRGIGLSRGSWQGGRAARCTTEHACWAPVSPTWCIYGTHLVKAMTSTLIAKTLLSNVERFGRNIALVRYPRSIELQLLHEYGKGPMRRPSSPPAAKYIICNSLSKHKPPSDQSSTINDLALTMYDYDIKKKFRRASERGRESTQLSTMRRSIQPTLKLLHTPLIRPKHPTHIQRCSSPFSLPPSPPSPQWTRSLHASATLRAVDLAYRLHDDNGKAKGDPIVMIHGLFGSKRNNQSVANIFARTLSRPVYALDARNHGDSPHDKTHNYTAMATDVEAFLSTHNLTNSTLIGHSMGAKIVMAMALRNPDCCANIIPVDNAPVDAALSSDFPKYAEGMRKVEAAKPMSMKDADAVLQPYAPDLAVRQFLLTNLVRDEPGQPLRFRIPIHILTRALDDMADFPFTNPEERRFDKRALFIRGTKSRYVSDEVLPIIGRFFPRFELVDVDCGHWVISERPKEFVDAVVEFLRGDE</sequence>
<dbReference type="InterPro" id="IPR029058">
    <property type="entry name" value="AB_hydrolase_fold"/>
</dbReference>
<dbReference type="InParanoid" id="E5AB81"/>
<dbReference type="InterPro" id="IPR000073">
    <property type="entry name" value="AB_hydrolase_1"/>
</dbReference>
<dbReference type="GO" id="GO:0052689">
    <property type="term" value="F:carboxylic ester hydrolase activity"/>
    <property type="evidence" value="ECO:0007669"/>
    <property type="project" value="TreeGrafter"/>
</dbReference>
<dbReference type="OrthoDB" id="8119704at2759"/>
<evidence type="ECO:0000313" key="5">
    <source>
        <dbReference type="Proteomes" id="UP000002668"/>
    </source>
</evidence>
<name>E5AB81_LEPMJ</name>
<dbReference type="PANTHER" id="PTHR46118">
    <property type="entry name" value="PROTEIN ABHD11"/>
    <property type="match status" value="1"/>
</dbReference>
<gene>
    <name evidence="4" type="ORF">LEMA_P020520.1</name>
</gene>
<dbReference type="FunFam" id="3.40.50.1820:FF:000039">
    <property type="entry name" value="Esterase ybfF"/>
    <property type="match status" value="1"/>
</dbReference>
<protein>
    <recommendedName>
        <fullName evidence="3">AB hydrolase-1 domain-containing protein</fullName>
    </recommendedName>
</protein>
<dbReference type="ESTHER" id="lepmj-e5ab81">
    <property type="family name" value="ABHD11-Acetyl_transferase"/>
</dbReference>
<dbReference type="Gene3D" id="3.40.50.1820">
    <property type="entry name" value="alpha/beta hydrolase"/>
    <property type="match status" value="1"/>
</dbReference>
<keyword evidence="2" id="KW-0378">Hydrolase</keyword>
<evidence type="ECO:0000256" key="2">
    <source>
        <dbReference type="ARBA" id="ARBA00022801"/>
    </source>
</evidence>
<accession>E5AB81</accession>
<proteinExistence type="inferred from homology"/>
<dbReference type="AlphaFoldDB" id="E5AB81"/>
<dbReference type="STRING" id="985895.E5AB81"/>
<dbReference type="Pfam" id="PF00561">
    <property type="entry name" value="Abhydrolase_1"/>
    <property type="match status" value="1"/>
</dbReference>
<dbReference type="EMBL" id="FP929138">
    <property type="protein sequence ID" value="CBY00922.1"/>
    <property type="molecule type" value="Genomic_DNA"/>
</dbReference>
<dbReference type="VEuPathDB" id="FungiDB:LEMA_P020520.1"/>
<evidence type="ECO:0000259" key="3">
    <source>
        <dbReference type="Pfam" id="PF00561"/>
    </source>
</evidence>
<dbReference type="GeneID" id="13293057"/>
<dbReference type="GO" id="GO:0005739">
    <property type="term" value="C:mitochondrion"/>
    <property type="evidence" value="ECO:0007669"/>
    <property type="project" value="TreeGrafter"/>
</dbReference>
<dbReference type="eggNOG" id="KOG2382">
    <property type="taxonomic scope" value="Eukaryota"/>
</dbReference>
<comment type="similarity">
    <text evidence="1">Belongs to the AB hydrolase superfamily.</text>
</comment>